<dbReference type="PANTHER" id="PTHR30591:SF1">
    <property type="entry name" value="RECBCD ENZYME SUBUNIT RECC"/>
    <property type="match status" value="1"/>
</dbReference>
<dbReference type="GO" id="GO:0003678">
    <property type="term" value="F:DNA helicase activity"/>
    <property type="evidence" value="ECO:0007669"/>
    <property type="project" value="UniProtKB-UniRule"/>
</dbReference>
<evidence type="ECO:0000256" key="4">
    <source>
        <dbReference type="ARBA" id="ARBA00022801"/>
    </source>
</evidence>
<evidence type="ECO:0000256" key="8">
    <source>
        <dbReference type="ARBA" id="ARBA00023125"/>
    </source>
</evidence>
<dbReference type="OrthoDB" id="9762834at2"/>
<keyword evidence="6 10" id="KW-0269">Exonuclease</keyword>
<evidence type="ECO:0000256" key="10">
    <source>
        <dbReference type="HAMAP-Rule" id="MF_01486"/>
    </source>
</evidence>
<dbReference type="Pfam" id="PF04257">
    <property type="entry name" value="Exonuc_V_gamma"/>
    <property type="match status" value="1"/>
</dbReference>
<comment type="subunit">
    <text evidence="10">Heterotrimer of RecB, RecC and RecD. All subunits contribute to DNA-binding.</text>
</comment>
<keyword evidence="8 10" id="KW-0238">DNA-binding</keyword>
<keyword evidence="4 10" id="KW-0378">Hydrolase</keyword>
<dbReference type="STRING" id="324925.Ppha_1434"/>
<name>B4S9Z5_PELPB</name>
<dbReference type="PANTHER" id="PTHR30591">
    <property type="entry name" value="RECBCD ENZYME SUBUNIT RECC"/>
    <property type="match status" value="1"/>
</dbReference>
<dbReference type="HOGENOM" id="CLU_007513_0_0_10"/>
<feature type="domain" description="RecC C-terminal" evidence="11">
    <location>
        <begin position="785"/>
        <end position="1007"/>
    </location>
</feature>
<reference evidence="12 13" key="1">
    <citation type="submission" date="2008-06" db="EMBL/GenBank/DDBJ databases">
        <title>Complete sequence of Pelodictyon phaeoclathratiforme BU-1.</title>
        <authorList>
            <consortium name="US DOE Joint Genome Institute"/>
            <person name="Lucas S."/>
            <person name="Copeland A."/>
            <person name="Lapidus A."/>
            <person name="Glavina del Rio T."/>
            <person name="Dalin E."/>
            <person name="Tice H."/>
            <person name="Bruce D."/>
            <person name="Goodwin L."/>
            <person name="Pitluck S."/>
            <person name="Schmutz J."/>
            <person name="Larimer F."/>
            <person name="Land M."/>
            <person name="Hauser L."/>
            <person name="Kyrpides N."/>
            <person name="Mikhailova N."/>
            <person name="Liu Z."/>
            <person name="Li T."/>
            <person name="Zhao F."/>
            <person name="Overmann J."/>
            <person name="Bryant D.A."/>
            <person name="Richardson P."/>
        </authorList>
    </citation>
    <scope>NUCLEOTIDE SEQUENCE [LARGE SCALE GENOMIC DNA]</scope>
    <source>
        <strain evidence="13">DSM 5477 / BU-1</strain>
    </source>
</reference>
<dbReference type="InterPro" id="IPR041500">
    <property type="entry name" value="RecC_C"/>
</dbReference>
<comment type="function">
    <text evidence="10">A helicase/nuclease that prepares dsDNA breaks (DSB) for recombinational DNA repair. Binds to DSBs and unwinds DNA via a highly rapid and processive ATP-dependent bidirectional helicase activity. Unwinds dsDNA until it encounters a Chi (crossover hotspot instigator) sequence from the 3' direction. Cuts ssDNA a few nucleotides 3' to the Chi site. The properties and activities of the enzyme are changed at Chi. The Chi-altered holoenzyme produces a long 3'-ssDNA overhang and facilitates RecA-binding to the ssDNA for homologous DNA recombination and repair. Holoenzyme degrades any linearized DNA that is unable to undergo homologous recombination. In the holoenzyme this subunit recognizes the wild-type Chi sequence, and when added to isolated RecB increases its ATP-dependent helicase processivity.</text>
</comment>
<dbReference type="InterPro" id="IPR013986">
    <property type="entry name" value="DExx_box_DNA_helicase_dom_sf"/>
</dbReference>
<protein>
    <recommendedName>
        <fullName evidence="10">RecBCD enzyme subunit RecC</fullName>
    </recommendedName>
    <alternativeName>
        <fullName evidence="10">Exonuclease V subunit RecC</fullName>
        <shortName evidence="10">ExoV subunit RecC</shortName>
    </alternativeName>
    <alternativeName>
        <fullName evidence="10">Helicase/nuclease RecBCD subunit RecC</fullName>
    </alternativeName>
</protein>
<dbReference type="Gene3D" id="3.40.50.300">
    <property type="entry name" value="P-loop containing nucleotide triphosphate hydrolases"/>
    <property type="match status" value="2"/>
</dbReference>
<dbReference type="Gene3D" id="1.10.10.990">
    <property type="match status" value="1"/>
</dbReference>
<keyword evidence="2 10" id="KW-0547">Nucleotide-binding</keyword>
<comment type="miscellaneous">
    <text evidence="10">In the RecBCD complex, RecB has a slow 3'-5' helicase, an exonuclease activity and loads RecA onto ssDNA, RecD has a fast 5'-3' helicase activity, while RecC stimulates the ATPase and processivity of the RecB helicase and contributes to recognition of the Chi site.</text>
</comment>
<dbReference type="AlphaFoldDB" id="B4S9Z5"/>
<organism evidence="12 13">
    <name type="scientific">Pelodictyon phaeoclathratiforme (strain DSM 5477 / BU-1)</name>
    <dbReference type="NCBI Taxonomy" id="324925"/>
    <lineage>
        <taxon>Bacteria</taxon>
        <taxon>Pseudomonadati</taxon>
        <taxon>Chlorobiota</taxon>
        <taxon>Chlorobiia</taxon>
        <taxon>Chlorobiales</taxon>
        <taxon>Chlorobiaceae</taxon>
        <taxon>Chlorobium/Pelodictyon group</taxon>
        <taxon>Pelodictyon</taxon>
    </lineage>
</organism>
<dbReference type="Pfam" id="PF17946">
    <property type="entry name" value="RecC_C"/>
    <property type="match status" value="1"/>
</dbReference>
<dbReference type="GO" id="GO:0008854">
    <property type="term" value="F:exodeoxyribonuclease V activity"/>
    <property type="evidence" value="ECO:0007669"/>
    <property type="project" value="InterPro"/>
</dbReference>
<evidence type="ECO:0000256" key="9">
    <source>
        <dbReference type="ARBA" id="ARBA00023204"/>
    </source>
</evidence>
<dbReference type="Gene3D" id="3.40.50.10930">
    <property type="match status" value="1"/>
</dbReference>
<dbReference type="InterPro" id="IPR011335">
    <property type="entry name" value="Restrct_endonuc-II-like"/>
</dbReference>
<comment type="similarity">
    <text evidence="10">Belongs to the RecC family.</text>
</comment>
<dbReference type="GO" id="GO:0005524">
    <property type="term" value="F:ATP binding"/>
    <property type="evidence" value="ECO:0007669"/>
    <property type="project" value="UniProtKB-UniRule"/>
</dbReference>
<evidence type="ECO:0000256" key="3">
    <source>
        <dbReference type="ARBA" id="ARBA00022763"/>
    </source>
</evidence>
<keyword evidence="5 10" id="KW-0347">Helicase</keyword>
<dbReference type="Gene3D" id="1.10.10.160">
    <property type="match status" value="1"/>
</dbReference>
<dbReference type="CDD" id="cd22353">
    <property type="entry name" value="RecC_C-like"/>
    <property type="match status" value="1"/>
</dbReference>
<keyword evidence="7 10" id="KW-0067">ATP-binding</keyword>
<keyword evidence="1 10" id="KW-0540">Nuclease</keyword>
<evidence type="ECO:0000256" key="1">
    <source>
        <dbReference type="ARBA" id="ARBA00022722"/>
    </source>
</evidence>
<dbReference type="KEGG" id="pph:Ppha_1434"/>
<accession>B4S9Z5</accession>
<evidence type="ECO:0000256" key="5">
    <source>
        <dbReference type="ARBA" id="ARBA00022806"/>
    </source>
</evidence>
<keyword evidence="9 10" id="KW-0234">DNA repair</keyword>
<dbReference type="InterPro" id="IPR006697">
    <property type="entry name" value="RecC"/>
</dbReference>
<dbReference type="RefSeq" id="WP_012508179.1">
    <property type="nucleotide sequence ID" value="NC_011060.1"/>
</dbReference>
<dbReference type="eggNOG" id="COG1330">
    <property type="taxonomic scope" value="Bacteria"/>
</dbReference>
<dbReference type="Proteomes" id="UP000002724">
    <property type="component" value="Chromosome"/>
</dbReference>
<dbReference type="InterPro" id="IPR027417">
    <property type="entry name" value="P-loop_NTPase"/>
</dbReference>
<dbReference type="PIRSF" id="PIRSF000980">
    <property type="entry name" value="RecC"/>
    <property type="match status" value="1"/>
</dbReference>
<gene>
    <name evidence="10" type="primary">recC</name>
    <name evidence="12" type="ordered locus">Ppha_1434</name>
</gene>
<evidence type="ECO:0000313" key="13">
    <source>
        <dbReference type="Proteomes" id="UP000002724"/>
    </source>
</evidence>
<dbReference type="SUPFAM" id="SSF52540">
    <property type="entry name" value="P-loop containing nucleoside triphosphate hydrolases"/>
    <property type="match status" value="2"/>
</dbReference>
<evidence type="ECO:0000259" key="11">
    <source>
        <dbReference type="Pfam" id="PF17946"/>
    </source>
</evidence>
<evidence type="ECO:0000256" key="2">
    <source>
        <dbReference type="ARBA" id="ARBA00022741"/>
    </source>
</evidence>
<dbReference type="HAMAP" id="MF_01486">
    <property type="entry name" value="RecC"/>
    <property type="match status" value="1"/>
</dbReference>
<proteinExistence type="inferred from homology"/>
<sequence>MPLNLYTSNRMEVLVDTLAAALREPLASPFKQEVIVVQSRGMQRWLSMELASRFGVWANGHYPFPNAMVKELFGALFSEKPDTSSFAPEVMSWRIMRLLPELLDTEPFGTLRRYLADDPDGLKLFQLSEKIADTFDQYTLFRPEMLSHWEAGESQPAGEEWQPVLWRKLADGEGMHRGRMKELFCRQLSPLSPEVKEIPERITLFGISYLPKFHLDMLSAVARVTEVNLILLSPTREYWGDILARKAIVRLPEEERALRMEGNPLLASLGRIGRDFSDMIIDMSDSAFHQEERYDDPGEECLLHGLQSDILNLSGTGEEGEQRPLDPLDRSLRIHSCHSPLREIEVLYDNILAMLEESPGLTLRDIVVMTPDIESYSPYISTVFGAGGNGAGLHYSIADRRMMHEGEIASAVLKLLALPASRLAASELFDLLASPPVSRRFLVESDELDVIREWIEKTGIRWGMDEGDRTAKALPSYRENSWKAGLDRLLLGYAMPDENQLFNGILPYDDLAGSAAETLGKFAGFITSVEAFVNRMERPCTLEEWRSRFQALLADFILPSSVSEREFATIAALGEKLGEVAAAAEFTQEVTPAVMLSWLRAHLELQEQGLGFMTGGITFCAMLPMRSIPFRVVVLIGMNDSAFPRQSRAPGFDLIAREPQKGDRSLRNEDRYLFLESILSARDLLYISYIGQSIRDNSELPPSVLVSELLDAVRRGFSLPDGDSVEKQLVVRHPLQAFNRAYYSAGSPLFSYSAENFHALVEKERPAAPSRPFMSVPLDEPPEEWKTVSLKQLLRFYDNPAGFFLEQRLGIRLEGMVEPLEDREPFAVEGLALYSLKQELLEIVLGGGNTLELLPLYRSRGVLPPALHGELLFRKILDEVQQFAATVQEKTAGAGALAPLEVDLQLGGFRLTGQLVRVWPESLLHYRCAKLKMKDQMRGWIEHLVLNMADQPGYPRKTSLVMVDNEKQFAPVADAALYLEDLLKYYWQGLSMPLRFFPRSSLAFAAKEDLDAARREWRDDTFNNRPGEGSDPAIERCFGAADPFDDEFCSLAVELLRPMIQAAGEEAP</sequence>
<evidence type="ECO:0000256" key="7">
    <source>
        <dbReference type="ARBA" id="ARBA00022840"/>
    </source>
</evidence>
<evidence type="ECO:0000313" key="12">
    <source>
        <dbReference type="EMBL" id="ACF43691.1"/>
    </source>
</evidence>
<dbReference type="GO" id="GO:0009338">
    <property type="term" value="C:exodeoxyribonuclease V complex"/>
    <property type="evidence" value="ECO:0007669"/>
    <property type="project" value="InterPro"/>
</dbReference>
<dbReference type="GO" id="GO:0003677">
    <property type="term" value="F:DNA binding"/>
    <property type="evidence" value="ECO:0007669"/>
    <property type="project" value="UniProtKB-UniRule"/>
</dbReference>
<dbReference type="EMBL" id="CP001110">
    <property type="protein sequence ID" value="ACF43691.1"/>
    <property type="molecule type" value="Genomic_DNA"/>
</dbReference>
<keyword evidence="13" id="KW-1185">Reference proteome</keyword>
<keyword evidence="3 10" id="KW-0227">DNA damage</keyword>
<dbReference type="SUPFAM" id="SSF52980">
    <property type="entry name" value="Restriction endonuclease-like"/>
    <property type="match status" value="1"/>
</dbReference>
<dbReference type="NCBIfam" id="TIGR01450">
    <property type="entry name" value="recC"/>
    <property type="match status" value="1"/>
</dbReference>
<dbReference type="GO" id="GO:0000724">
    <property type="term" value="P:double-strand break repair via homologous recombination"/>
    <property type="evidence" value="ECO:0007669"/>
    <property type="project" value="UniProtKB-UniRule"/>
</dbReference>
<evidence type="ECO:0000256" key="6">
    <source>
        <dbReference type="ARBA" id="ARBA00022839"/>
    </source>
</evidence>